<feature type="region of interest" description="Disordered" evidence="14">
    <location>
        <begin position="318"/>
        <end position="340"/>
    </location>
</feature>
<comment type="subcellular location">
    <subcellularLocation>
        <location evidence="2">Cytoplasm</location>
    </subcellularLocation>
    <subcellularLocation>
        <location evidence="1">Nucleus</location>
    </subcellularLocation>
</comment>
<dbReference type="GO" id="GO:0005634">
    <property type="term" value="C:nucleus"/>
    <property type="evidence" value="ECO:0007669"/>
    <property type="project" value="UniProtKB-SubCell"/>
</dbReference>
<evidence type="ECO:0000256" key="10">
    <source>
        <dbReference type="ARBA" id="ARBA00023163"/>
    </source>
</evidence>
<accession>A0A9P8WEQ8</accession>
<dbReference type="AlphaFoldDB" id="A0A9P8WEQ8"/>
<keyword evidence="6 13" id="KW-0863">Zinc-finger</keyword>
<reference evidence="16 17" key="1">
    <citation type="journal article" date="2021" name="Nat. Commun.">
        <title>Genetic determinants of endophytism in the Arabidopsis root mycobiome.</title>
        <authorList>
            <person name="Mesny F."/>
            <person name="Miyauchi S."/>
            <person name="Thiergart T."/>
            <person name="Pickel B."/>
            <person name="Atanasova L."/>
            <person name="Karlsson M."/>
            <person name="Huettel B."/>
            <person name="Barry K.W."/>
            <person name="Haridas S."/>
            <person name="Chen C."/>
            <person name="Bauer D."/>
            <person name="Andreopoulos W."/>
            <person name="Pangilinan J."/>
            <person name="LaButti K."/>
            <person name="Riley R."/>
            <person name="Lipzen A."/>
            <person name="Clum A."/>
            <person name="Drula E."/>
            <person name="Henrissat B."/>
            <person name="Kohler A."/>
            <person name="Grigoriev I.V."/>
            <person name="Martin F.M."/>
            <person name="Hacquard S."/>
        </authorList>
    </citation>
    <scope>NUCLEOTIDE SEQUENCE [LARGE SCALE GENOMIC DNA]</scope>
    <source>
        <strain evidence="16 17">MPI-CAGE-CH-0241</strain>
    </source>
</reference>
<keyword evidence="8" id="KW-0805">Transcription regulation</keyword>
<evidence type="ECO:0000256" key="2">
    <source>
        <dbReference type="ARBA" id="ARBA00004496"/>
    </source>
</evidence>
<dbReference type="FunFam" id="3.30.160.60:FF:000243">
    <property type="entry name" value="Probable transcription factor steA"/>
    <property type="match status" value="1"/>
</dbReference>
<dbReference type="InterPro" id="IPR013087">
    <property type="entry name" value="Znf_C2H2_type"/>
</dbReference>
<feature type="region of interest" description="Disordered" evidence="14">
    <location>
        <begin position="176"/>
        <end position="199"/>
    </location>
</feature>
<evidence type="ECO:0000256" key="4">
    <source>
        <dbReference type="ARBA" id="ARBA00022723"/>
    </source>
</evidence>
<evidence type="ECO:0000256" key="5">
    <source>
        <dbReference type="ARBA" id="ARBA00022737"/>
    </source>
</evidence>
<dbReference type="GO" id="GO:0008270">
    <property type="term" value="F:zinc ion binding"/>
    <property type="evidence" value="ECO:0007669"/>
    <property type="project" value="UniProtKB-KW"/>
</dbReference>
<keyword evidence="10" id="KW-0804">Transcription</keyword>
<evidence type="ECO:0000259" key="15">
    <source>
        <dbReference type="PROSITE" id="PS50157"/>
    </source>
</evidence>
<evidence type="ECO:0000256" key="6">
    <source>
        <dbReference type="ARBA" id="ARBA00022771"/>
    </source>
</evidence>
<dbReference type="GO" id="GO:0000785">
    <property type="term" value="C:chromatin"/>
    <property type="evidence" value="ECO:0007669"/>
    <property type="project" value="TreeGrafter"/>
</dbReference>
<feature type="domain" description="C2H2-type" evidence="15">
    <location>
        <begin position="447"/>
        <end position="469"/>
    </location>
</feature>
<evidence type="ECO:0000256" key="12">
    <source>
        <dbReference type="ARBA" id="ARBA00093629"/>
    </source>
</evidence>
<dbReference type="OrthoDB" id="654211at2759"/>
<evidence type="ECO:0000256" key="1">
    <source>
        <dbReference type="ARBA" id="ARBA00004123"/>
    </source>
</evidence>
<dbReference type="PANTHER" id="PTHR40626">
    <property type="entry name" value="MIP31509P"/>
    <property type="match status" value="1"/>
</dbReference>
<evidence type="ECO:0000256" key="3">
    <source>
        <dbReference type="ARBA" id="ARBA00022490"/>
    </source>
</evidence>
<dbReference type="SMART" id="SM00355">
    <property type="entry name" value="ZnF_C2H2"/>
    <property type="match status" value="2"/>
</dbReference>
<dbReference type="EMBL" id="JAGPYM010000003">
    <property type="protein sequence ID" value="KAH6897121.1"/>
    <property type="molecule type" value="Genomic_DNA"/>
</dbReference>
<dbReference type="InterPro" id="IPR036236">
    <property type="entry name" value="Znf_C2H2_sf"/>
</dbReference>
<dbReference type="Gene3D" id="3.30.160.60">
    <property type="entry name" value="Classic Zinc Finger"/>
    <property type="match status" value="2"/>
</dbReference>
<evidence type="ECO:0000256" key="13">
    <source>
        <dbReference type="PROSITE-ProRule" id="PRU00042"/>
    </source>
</evidence>
<dbReference type="GO" id="GO:0000981">
    <property type="term" value="F:DNA-binding transcription factor activity, RNA polymerase II-specific"/>
    <property type="evidence" value="ECO:0007669"/>
    <property type="project" value="InterPro"/>
</dbReference>
<sequence>MEATMMPAAMSQASFYYYSPESKNEVRQHFAPQQSMQQQIMFPMVPTLPSTPVYSRPTSANSQLPTLYSNGPAVMTPTASPQPISHNKPAIMLETEFYENSYFPSTPPLSTSGSSIGSPNTCELLQTPMNPMFSGLDGVDGLKDGLESAETSVLDWSSCGSPPMTPVYLQSQLGKVPSLSNTPSLSPSPAPYARSVSSPDQDVDFCDPRNLTVSAGAAATLAPEFSLAALEDVKTEQIKAAAAAPANVQTSFEFNPALPSGLDFSDLESEDDFVNTLFHLTGDNAVDAGRPRACTGSSVVSLGHGSFIGGDEELSFDENDSFNFPTLPSPPTSSCEDAHQDKRVKKNTTLKNDTCCVAPIMNVAASNTQSAEAETPAHIADDHSDSGSSGSEGAPALPAPTNRRGRKQSLTEDPSKTFVCDLCNRRFRRQEHLKRHYRSLHTQEKPFECNECGKKFSRSDNLAQHARTHGSGAIVMNLIDDPEGHVYDPSMVPQPTADDYNSYGKVLFQMAAEVPGSASELSSDEGSDMSKKKRKRSE</sequence>
<keyword evidence="5" id="KW-0677">Repeat</keyword>
<dbReference type="Proteomes" id="UP000777438">
    <property type="component" value="Unassembled WGS sequence"/>
</dbReference>
<dbReference type="InterPro" id="IPR051059">
    <property type="entry name" value="VerF-like"/>
</dbReference>
<dbReference type="GO" id="GO:0000978">
    <property type="term" value="F:RNA polymerase II cis-regulatory region sequence-specific DNA binding"/>
    <property type="evidence" value="ECO:0007669"/>
    <property type="project" value="InterPro"/>
</dbReference>
<feature type="compositionally biased region" description="Low complexity" evidence="14">
    <location>
        <begin position="386"/>
        <end position="400"/>
    </location>
</feature>
<dbReference type="FunFam" id="3.30.160.60:FF:000141">
    <property type="entry name" value="C2H2 zinc finger protein"/>
    <property type="match status" value="1"/>
</dbReference>
<keyword evidence="4" id="KW-0479">Metal-binding</keyword>
<protein>
    <recommendedName>
        <fullName evidence="12">C2H2-type transcription factor MSN2</fullName>
    </recommendedName>
</protein>
<feature type="region of interest" description="Disordered" evidence="14">
    <location>
        <begin position="514"/>
        <end position="538"/>
    </location>
</feature>
<comment type="caution">
    <text evidence="16">The sequence shown here is derived from an EMBL/GenBank/DDBJ whole genome shotgun (WGS) entry which is preliminary data.</text>
</comment>
<feature type="domain" description="C2H2-type" evidence="15">
    <location>
        <begin position="418"/>
        <end position="446"/>
    </location>
</feature>
<keyword evidence="3" id="KW-0963">Cytoplasm</keyword>
<proteinExistence type="predicted"/>
<evidence type="ECO:0000256" key="11">
    <source>
        <dbReference type="ARBA" id="ARBA00023242"/>
    </source>
</evidence>
<keyword evidence="9" id="KW-0843">Virulence</keyword>
<evidence type="ECO:0000313" key="17">
    <source>
        <dbReference type="Proteomes" id="UP000777438"/>
    </source>
</evidence>
<dbReference type="GO" id="GO:0005737">
    <property type="term" value="C:cytoplasm"/>
    <property type="evidence" value="ECO:0007669"/>
    <property type="project" value="UniProtKB-SubCell"/>
</dbReference>
<dbReference type="Pfam" id="PF00096">
    <property type="entry name" value="zf-C2H2"/>
    <property type="match status" value="2"/>
</dbReference>
<keyword evidence="7" id="KW-0862">Zinc</keyword>
<keyword evidence="17" id="KW-1185">Reference proteome</keyword>
<evidence type="ECO:0000256" key="7">
    <source>
        <dbReference type="ARBA" id="ARBA00022833"/>
    </source>
</evidence>
<dbReference type="PROSITE" id="PS00028">
    <property type="entry name" value="ZINC_FINGER_C2H2_1"/>
    <property type="match status" value="2"/>
</dbReference>
<dbReference type="PROSITE" id="PS50157">
    <property type="entry name" value="ZINC_FINGER_C2H2_2"/>
    <property type="match status" value="2"/>
</dbReference>
<dbReference type="SUPFAM" id="SSF57667">
    <property type="entry name" value="beta-beta-alpha zinc fingers"/>
    <property type="match status" value="1"/>
</dbReference>
<evidence type="ECO:0000256" key="14">
    <source>
        <dbReference type="SAM" id="MobiDB-lite"/>
    </source>
</evidence>
<feature type="region of interest" description="Disordered" evidence="14">
    <location>
        <begin position="367"/>
        <end position="412"/>
    </location>
</feature>
<name>A0A9P8WEQ8_9HYPO</name>
<keyword evidence="11" id="KW-0539">Nucleus</keyword>
<feature type="compositionally biased region" description="Low complexity" evidence="14">
    <location>
        <begin position="177"/>
        <end position="187"/>
    </location>
</feature>
<gene>
    <name evidence="16" type="ORF">B0T10DRAFT_454994</name>
</gene>
<evidence type="ECO:0000313" key="16">
    <source>
        <dbReference type="EMBL" id="KAH6897121.1"/>
    </source>
</evidence>
<organism evidence="16 17">
    <name type="scientific">Thelonectria olida</name>
    <dbReference type="NCBI Taxonomy" id="1576542"/>
    <lineage>
        <taxon>Eukaryota</taxon>
        <taxon>Fungi</taxon>
        <taxon>Dikarya</taxon>
        <taxon>Ascomycota</taxon>
        <taxon>Pezizomycotina</taxon>
        <taxon>Sordariomycetes</taxon>
        <taxon>Hypocreomycetidae</taxon>
        <taxon>Hypocreales</taxon>
        <taxon>Nectriaceae</taxon>
        <taxon>Thelonectria</taxon>
    </lineage>
</organism>
<evidence type="ECO:0000256" key="8">
    <source>
        <dbReference type="ARBA" id="ARBA00023015"/>
    </source>
</evidence>
<evidence type="ECO:0000256" key="9">
    <source>
        <dbReference type="ARBA" id="ARBA00023026"/>
    </source>
</evidence>
<dbReference type="PANTHER" id="PTHR40626:SF13">
    <property type="entry name" value="RESPIRATION FACTOR 2-RELATED"/>
    <property type="match status" value="1"/>
</dbReference>